<evidence type="ECO:0000313" key="2">
    <source>
        <dbReference type="Proteomes" id="UP000225448"/>
    </source>
</evidence>
<dbReference type="EMBL" id="MF042360">
    <property type="protein sequence ID" value="ARV76741.1"/>
    <property type="molecule type" value="Genomic_DNA"/>
</dbReference>
<dbReference type="Proteomes" id="UP000225448">
    <property type="component" value="Segment"/>
</dbReference>
<evidence type="ECO:0000313" key="1">
    <source>
        <dbReference type="EMBL" id="ARV76741.1"/>
    </source>
</evidence>
<accession>A0A1Y0STD7</accession>
<sequence>MQLDAMALYQQHRRDSDYRLDNLDFDTMEKHREEGKVKYDQATDTYHVDCGNFSSPNRSGIVYTEEALRDAYAVYNLQMVRLEEVISAQRRLDEVIAKKRKKDPNYNVTVLYRDGSMP</sequence>
<gene>
    <name evidence="1" type="ORF">PHABIO_110</name>
</gene>
<organism evidence="1 2">
    <name type="scientific">Pseudomonas phage Phabio</name>
    <dbReference type="NCBI Taxonomy" id="2006668"/>
    <lineage>
        <taxon>Viruses</taxon>
        <taxon>Duplodnaviria</taxon>
        <taxon>Heunggongvirae</taxon>
        <taxon>Uroviricota</taxon>
        <taxon>Caudoviricetes</taxon>
        <taxon>Chimalliviridae</taxon>
        <taxon>Phabiovirus</taxon>
        <taxon>Phabiovirus phabio</taxon>
    </lineage>
</organism>
<keyword evidence="2" id="KW-1185">Reference proteome</keyword>
<protein>
    <submittedName>
        <fullName evidence="1">Uncharacterized protein</fullName>
    </submittedName>
</protein>
<name>A0A1Y0STD7_9CAUD</name>
<reference evidence="1 2" key="1">
    <citation type="submission" date="2017-05" db="EMBL/GenBank/DDBJ databases">
        <authorList>
            <person name="Song R."/>
            <person name="Chenine A.L."/>
            <person name="Ruprecht R.M."/>
        </authorList>
    </citation>
    <scope>NUCLEOTIDE SEQUENCE [LARGE SCALE GENOMIC DNA]</scope>
</reference>
<proteinExistence type="predicted"/>